<dbReference type="EMBL" id="GEDV01009664">
    <property type="protein sequence ID" value="JAP78893.1"/>
    <property type="molecule type" value="Transcribed_RNA"/>
</dbReference>
<feature type="transmembrane region" description="Helical" evidence="1">
    <location>
        <begin position="92"/>
        <end position="112"/>
    </location>
</feature>
<dbReference type="AlphaFoldDB" id="A0A131YHV4"/>
<reference evidence="2" key="1">
    <citation type="journal article" date="2016" name="Ticks Tick Borne Dis.">
        <title>De novo assembly and annotation of the salivary gland transcriptome of Rhipicephalus appendiculatus male and female ticks during blood feeding.</title>
        <authorList>
            <person name="de Castro M.H."/>
            <person name="de Klerk D."/>
            <person name="Pienaar R."/>
            <person name="Latif A.A."/>
            <person name="Rees D.J."/>
            <person name="Mans B.J."/>
        </authorList>
    </citation>
    <scope>NUCLEOTIDE SEQUENCE</scope>
    <source>
        <tissue evidence="2">Salivary glands</tissue>
    </source>
</reference>
<protein>
    <submittedName>
        <fullName evidence="2">8 kDa Amblyomma family member</fullName>
    </submittedName>
</protein>
<evidence type="ECO:0000313" key="2">
    <source>
        <dbReference type="EMBL" id="JAP78893.1"/>
    </source>
</evidence>
<evidence type="ECO:0000256" key="1">
    <source>
        <dbReference type="SAM" id="Phobius"/>
    </source>
</evidence>
<sequence length="175" mass="19659">MPVRALKRKKWRDTLPMLQLLLPALPHNAALCPMSHVVCNDAVLVYLNTNKLKQGRGSLLTRTLALKTTFFYFFSSAVTFSNGELENQLNYINFRILFSNMSLVFLILTVIVTNEISAWPGPPSGHGIMRYCGNSCYLTKTGVSDGCHDGCRCVPLDFKRGVYDGPGNCYKEEWN</sequence>
<proteinExistence type="predicted"/>
<keyword evidence="1" id="KW-0472">Membrane</keyword>
<accession>A0A131YHV4</accession>
<keyword evidence="1" id="KW-0812">Transmembrane</keyword>
<keyword evidence="1" id="KW-1133">Transmembrane helix</keyword>
<organism evidence="2">
    <name type="scientific">Rhipicephalus appendiculatus</name>
    <name type="common">Brown ear tick</name>
    <dbReference type="NCBI Taxonomy" id="34631"/>
    <lineage>
        <taxon>Eukaryota</taxon>
        <taxon>Metazoa</taxon>
        <taxon>Ecdysozoa</taxon>
        <taxon>Arthropoda</taxon>
        <taxon>Chelicerata</taxon>
        <taxon>Arachnida</taxon>
        <taxon>Acari</taxon>
        <taxon>Parasitiformes</taxon>
        <taxon>Ixodida</taxon>
        <taxon>Ixodoidea</taxon>
        <taxon>Ixodidae</taxon>
        <taxon>Rhipicephalinae</taxon>
        <taxon>Rhipicephalus</taxon>
        <taxon>Rhipicephalus</taxon>
    </lineage>
</organism>
<name>A0A131YHV4_RHIAP</name>